<dbReference type="OrthoDB" id="10448447at2759"/>
<dbReference type="AlphaFoldDB" id="A0A0C2DDE7"/>
<name>A0A0C2DDE7_9BILA</name>
<proteinExistence type="predicted"/>
<protein>
    <submittedName>
        <fullName evidence="2">Uncharacterized protein</fullName>
    </submittedName>
</protein>
<feature type="compositionally biased region" description="Polar residues" evidence="1">
    <location>
        <begin position="58"/>
        <end position="69"/>
    </location>
</feature>
<gene>
    <name evidence="2" type="ORF">ANCDUO_09286</name>
</gene>
<evidence type="ECO:0000313" key="3">
    <source>
        <dbReference type="Proteomes" id="UP000054047"/>
    </source>
</evidence>
<feature type="compositionally biased region" description="Basic and acidic residues" evidence="1">
    <location>
        <begin position="28"/>
        <end position="57"/>
    </location>
</feature>
<feature type="compositionally biased region" description="Basic and acidic residues" evidence="1">
    <location>
        <begin position="1"/>
        <end position="16"/>
    </location>
</feature>
<reference evidence="2 3" key="1">
    <citation type="submission" date="2013-12" db="EMBL/GenBank/DDBJ databases">
        <title>Draft genome of the parsitic nematode Ancylostoma duodenale.</title>
        <authorList>
            <person name="Mitreva M."/>
        </authorList>
    </citation>
    <scope>NUCLEOTIDE SEQUENCE [LARGE SCALE GENOMIC DNA]</scope>
    <source>
        <strain evidence="2 3">Zhejiang</strain>
    </source>
</reference>
<dbReference type="Proteomes" id="UP000054047">
    <property type="component" value="Unassembled WGS sequence"/>
</dbReference>
<sequence>MLKKELDNLSKKELRTAELGNETNAGQSKEEHAKAPEKEGPKETSKEVVASKEREASKSVNSADTTHSSGVEAGGNKANASQQASADGDSHKEKIRKKLSKKSSNAGSKEKPVRSEQDTQLISDDCVRQTLAFADGRFPYRARAIDLPRRSQMA</sequence>
<keyword evidence="3" id="KW-1185">Reference proteome</keyword>
<feature type="compositionally biased region" description="Basic and acidic residues" evidence="1">
    <location>
        <begin position="108"/>
        <end position="117"/>
    </location>
</feature>
<accession>A0A0C2DDE7</accession>
<evidence type="ECO:0000256" key="1">
    <source>
        <dbReference type="SAM" id="MobiDB-lite"/>
    </source>
</evidence>
<dbReference type="EMBL" id="KN730938">
    <property type="protein sequence ID" value="KIH60467.1"/>
    <property type="molecule type" value="Genomic_DNA"/>
</dbReference>
<evidence type="ECO:0000313" key="2">
    <source>
        <dbReference type="EMBL" id="KIH60467.1"/>
    </source>
</evidence>
<organism evidence="2 3">
    <name type="scientific">Ancylostoma duodenale</name>
    <dbReference type="NCBI Taxonomy" id="51022"/>
    <lineage>
        <taxon>Eukaryota</taxon>
        <taxon>Metazoa</taxon>
        <taxon>Ecdysozoa</taxon>
        <taxon>Nematoda</taxon>
        <taxon>Chromadorea</taxon>
        <taxon>Rhabditida</taxon>
        <taxon>Rhabditina</taxon>
        <taxon>Rhabditomorpha</taxon>
        <taxon>Strongyloidea</taxon>
        <taxon>Ancylostomatidae</taxon>
        <taxon>Ancylostomatinae</taxon>
        <taxon>Ancylostoma</taxon>
    </lineage>
</organism>
<feature type="region of interest" description="Disordered" evidence="1">
    <location>
        <begin position="1"/>
        <end position="123"/>
    </location>
</feature>